<evidence type="ECO:0000313" key="2">
    <source>
        <dbReference type="EMBL" id="SVA62751.1"/>
    </source>
</evidence>
<protein>
    <recommendedName>
        <fullName evidence="1">PD-(D/E)XK endonuclease-like domain-containing protein</fullName>
    </recommendedName>
</protein>
<sequence>MRVHKSLWKDKWHDRIAIVYKDKTPRDYFYLGESCIARFYRQYYPFSEKVVATEHEMVFTLDGDENYRIKGIIDRVDHDGNGNWEIHDYKTGKRAMSNKEADRDHQLALYQIGLMAETDNIQSVKLVWHFIQHGKRIESSRNPEQIRKVIVDTKNSINEIRERMKNGGTFSPKKTILCNWCYYWEECPVQTGPNLYIS</sequence>
<name>A0A381XE42_9ZZZZ</name>
<accession>A0A381XE42</accession>
<gene>
    <name evidence="2" type="ORF">METZ01_LOCUS115605</name>
</gene>
<organism evidence="2">
    <name type="scientific">marine metagenome</name>
    <dbReference type="NCBI Taxonomy" id="408172"/>
    <lineage>
        <taxon>unclassified sequences</taxon>
        <taxon>metagenomes</taxon>
        <taxon>ecological metagenomes</taxon>
    </lineage>
</organism>
<dbReference type="Pfam" id="PF12705">
    <property type="entry name" value="PDDEXK_1"/>
    <property type="match status" value="1"/>
</dbReference>
<evidence type="ECO:0000259" key="1">
    <source>
        <dbReference type="Pfam" id="PF12705"/>
    </source>
</evidence>
<dbReference type="AlphaFoldDB" id="A0A381XE42"/>
<proteinExistence type="predicted"/>
<dbReference type="Gene3D" id="3.90.320.10">
    <property type="match status" value="1"/>
</dbReference>
<dbReference type="InterPro" id="IPR011604">
    <property type="entry name" value="PDDEXK-like_dom_sf"/>
</dbReference>
<reference evidence="2" key="1">
    <citation type="submission" date="2018-05" db="EMBL/GenBank/DDBJ databases">
        <authorList>
            <person name="Lanie J.A."/>
            <person name="Ng W.-L."/>
            <person name="Kazmierczak K.M."/>
            <person name="Andrzejewski T.M."/>
            <person name="Davidsen T.M."/>
            <person name="Wayne K.J."/>
            <person name="Tettelin H."/>
            <person name="Glass J.I."/>
            <person name="Rusch D."/>
            <person name="Podicherti R."/>
            <person name="Tsui H.-C.T."/>
            <person name="Winkler M.E."/>
        </authorList>
    </citation>
    <scope>NUCLEOTIDE SEQUENCE</scope>
</reference>
<dbReference type="EMBL" id="UINC01014770">
    <property type="protein sequence ID" value="SVA62751.1"/>
    <property type="molecule type" value="Genomic_DNA"/>
</dbReference>
<dbReference type="InterPro" id="IPR038726">
    <property type="entry name" value="PDDEXK_AddAB-type"/>
</dbReference>
<feature type="domain" description="PD-(D/E)XK endonuclease-like" evidence="1">
    <location>
        <begin position="49"/>
        <end position="188"/>
    </location>
</feature>